<reference evidence="2" key="1">
    <citation type="submission" date="2020-02" db="EMBL/GenBank/DDBJ databases">
        <authorList>
            <person name="Meier V. D."/>
        </authorList>
    </citation>
    <scope>NUCLEOTIDE SEQUENCE</scope>
    <source>
        <strain evidence="2">AVDCRST_MAG04</strain>
    </source>
</reference>
<organism evidence="2">
    <name type="scientific">uncultured Acetobacteraceae bacterium</name>
    <dbReference type="NCBI Taxonomy" id="169975"/>
    <lineage>
        <taxon>Bacteria</taxon>
        <taxon>Pseudomonadati</taxon>
        <taxon>Pseudomonadota</taxon>
        <taxon>Alphaproteobacteria</taxon>
        <taxon>Acetobacterales</taxon>
        <taxon>Acetobacteraceae</taxon>
        <taxon>environmental samples</taxon>
    </lineage>
</organism>
<evidence type="ECO:0000313" key="2">
    <source>
        <dbReference type="EMBL" id="CAA9224829.1"/>
    </source>
</evidence>
<feature type="region of interest" description="Disordered" evidence="1">
    <location>
        <begin position="188"/>
        <end position="227"/>
    </location>
</feature>
<feature type="compositionally biased region" description="Low complexity" evidence="1">
    <location>
        <begin position="192"/>
        <end position="202"/>
    </location>
</feature>
<dbReference type="EMBL" id="CADCTL010000063">
    <property type="protein sequence ID" value="CAA9224829.1"/>
    <property type="molecule type" value="Genomic_DNA"/>
</dbReference>
<feature type="non-terminal residue" evidence="2">
    <location>
        <position position="227"/>
    </location>
</feature>
<evidence type="ECO:0000256" key="1">
    <source>
        <dbReference type="SAM" id="MobiDB-lite"/>
    </source>
</evidence>
<name>A0A6J4HJC5_9PROT</name>
<proteinExistence type="predicted"/>
<sequence length="227" mass="22835">MDVSAAGPLVTNAGAGRDAAVPGVPSGPGWLLLRDCPLGGGGPPVALALLHPKIGVALVDFVPAPRTDAADRLRRALDARRFPAIFGGYPPIVGVVLPADRLPELGQVLSARFKAEPRSALEGGEAWLPTARAALEAKPEAADPAAAPGAERRDVPPWRAAVFILGAAASGAALAAVVLMPPGPVSRNGLDAARTVATAAPQPAAPPVPRPASSRERVPVPEAAVAP</sequence>
<protein>
    <submittedName>
        <fullName evidence="2">Uncharacterized protein</fullName>
    </submittedName>
</protein>
<accession>A0A6J4HJC5</accession>
<dbReference type="AlphaFoldDB" id="A0A6J4HJC5"/>
<gene>
    <name evidence="2" type="ORF">AVDCRST_MAG04-810</name>
</gene>